<sequence length="142" mass="15960">MQKETEIPTPEFAAVPKQNTNAAIAKEKDCVAATQVPSTFFEPAYQADERQGHFCIAADRRMMYPKQSQLKSLEIGTLVLVRITNISKTWGFITTKRLPLYCGTFVVSGRKKEICYHVSCPTTGDVVGNFNLRLLKKYNVPL</sequence>
<name>A0ABQ9IIW9_9NEOP</name>
<protein>
    <submittedName>
        <fullName evidence="1">Uncharacterized protein</fullName>
    </submittedName>
</protein>
<keyword evidence="2" id="KW-1185">Reference proteome</keyword>
<comment type="caution">
    <text evidence="1">The sequence shown here is derived from an EMBL/GenBank/DDBJ whole genome shotgun (WGS) entry which is preliminary data.</text>
</comment>
<accession>A0ABQ9IIW9</accession>
<gene>
    <name evidence="1" type="ORF">PR048_001938</name>
</gene>
<dbReference type="EMBL" id="JARBHB010000001">
    <property type="protein sequence ID" value="KAJ8896594.1"/>
    <property type="molecule type" value="Genomic_DNA"/>
</dbReference>
<dbReference type="Proteomes" id="UP001159363">
    <property type="component" value="Chromosome 1"/>
</dbReference>
<proteinExistence type="predicted"/>
<reference evidence="1 2" key="1">
    <citation type="submission" date="2023-02" db="EMBL/GenBank/DDBJ databases">
        <title>LHISI_Scaffold_Assembly.</title>
        <authorList>
            <person name="Stuart O.P."/>
            <person name="Cleave R."/>
            <person name="Magrath M.J.L."/>
            <person name="Mikheyev A.S."/>
        </authorList>
    </citation>
    <scope>NUCLEOTIDE SEQUENCE [LARGE SCALE GENOMIC DNA]</scope>
    <source>
        <strain evidence="1">Daus_M_001</strain>
        <tissue evidence="1">Leg muscle</tissue>
    </source>
</reference>
<evidence type="ECO:0000313" key="2">
    <source>
        <dbReference type="Proteomes" id="UP001159363"/>
    </source>
</evidence>
<evidence type="ECO:0000313" key="1">
    <source>
        <dbReference type="EMBL" id="KAJ8896594.1"/>
    </source>
</evidence>
<organism evidence="1 2">
    <name type="scientific">Dryococelus australis</name>
    <dbReference type="NCBI Taxonomy" id="614101"/>
    <lineage>
        <taxon>Eukaryota</taxon>
        <taxon>Metazoa</taxon>
        <taxon>Ecdysozoa</taxon>
        <taxon>Arthropoda</taxon>
        <taxon>Hexapoda</taxon>
        <taxon>Insecta</taxon>
        <taxon>Pterygota</taxon>
        <taxon>Neoptera</taxon>
        <taxon>Polyneoptera</taxon>
        <taxon>Phasmatodea</taxon>
        <taxon>Verophasmatodea</taxon>
        <taxon>Anareolatae</taxon>
        <taxon>Phasmatidae</taxon>
        <taxon>Eurycanthinae</taxon>
        <taxon>Dryococelus</taxon>
    </lineage>
</organism>